<evidence type="ECO:0000313" key="3">
    <source>
        <dbReference type="Proteomes" id="UP000252004"/>
    </source>
</evidence>
<dbReference type="PROSITE" id="PS51257">
    <property type="entry name" value="PROKAR_LIPOPROTEIN"/>
    <property type="match status" value="1"/>
</dbReference>
<evidence type="ECO:0000256" key="1">
    <source>
        <dbReference type="SAM" id="SignalP"/>
    </source>
</evidence>
<gene>
    <name evidence="2" type="ORF">C0216_31505</name>
</gene>
<evidence type="ECO:0000313" key="2">
    <source>
        <dbReference type="EMBL" id="AXE28032.1"/>
    </source>
</evidence>
<feature type="signal peptide" evidence="1">
    <location>
        <begin position="1"/>
        <end position="26"/>
    </location>
</feature>
<evidence type="ECO:0008006" key="4">
    <source>
        <dbReference type="Google" id="ProtNLM"/>
    </source>
</evidence>
<keyword evidence="2" id="KW-0614">Plasmid</keyword>
<dbReference type="OrthoDB" id="3690785at2"/>
<accession>A0A344UAW1</accession>
<dbReference type="EMBL" id="CP030864">
    <property type="protein sequence ID" value="AXE28032.1"/>
    <property type="molecule type" value="Genomic_DNA"/>
</dbReference>
<dbReference type="RefSeq" id="WP_114059193.1">
    <property type="nucleotide sequence ID" value="NZ_CP030864.1"/>
</dbReference>
<geneLocation type="plasmid" evidence="2 3">
    <name>unnamed2</name>
</geneLocation>
<feature type="chain" id="PRO_5016980909" description="Secreted protein" evidence="1">
    <location>
        <begin position="27"/>
        <end position="145"/>
    </location>
</feature>
<name>A0A344UAW1_9ACTN</name>
<protein>
    <recommendedName>
        <fullName evidence="4">Secreted protein</fullName>
    </recommendedName>
</protein>
<keyword evidence="3" id="KW-1185">Reference proteome</keyword>
<organism evidence="2 3">
    <name type="scientific">Streptomyces globosus</name>
    <dbReference type="NCBI Taxonomy" id="68209"/>
    <lineage>
        <taxon>Bacteria</taxon>
        <taxon>Bacillati</taxon>
        <taxon>Actinomycetota</taxon>
        <taxon>Actinomycetes</taxon>
        <taxon>Kitasatosporales</taxon>
        <taxon>Streptomycetaceae</taxon>
        <taxon>Streptomyces</taxon>
    </lineage>
</organism>
<dbReference type="KEGG" id="sgz:C0216_31505"/>
<proteinExistence type="predicted"/>
<dbReference type="AlphaFoldDB" id="A0A344UAW1"/>
<reference evidence="2 3" key="1">
    <citation type="submission" date="2018-01" db="EMBL/GenBank/DDBJ databases">
        <title>Draft genome Sequence of streptomyces globosus LZH-48.</title>
        <authorList>
            <person name="Ran K."/>
            <person name="Li Z."/>
            <person name="Wei S."/>
            <person name="Dong R."/>
        </authorList>
    </citation>
    <scope>NUCLEOTIDE SEQUENCE [LARGE SCALE GENOMIC DNA]</scope>
    <source>
        <strain evidence="2 3">LZH-48</strain>
        <plasmid evidence="2 3">unnamed2</plasmid>
    </source>
</reference>
<keyword evidence="1" id="KW-0732">Signal</keyword>
<dbReference type="Proteomes" id="UP000252004">
    <property type="component" value="Plasmid unnamed2"/>
</dbReference>
<sequence length="145" mass="15513">MRIRSWATAVTAAACCILPLAAPAAAEDKPARGVAWSASHETATASGGRWVERPSTGGLLQVVAEGRLANTGEGCYSVWARWQFDFVPTPPRKQATVCGNDTVDVRVRQSYMPTTTGSIAVCKGTEDTRDCGSWQSLTSWPVTRP</sequence>